<keyword evidence="6" id="KW-1185">Reference proteome</keyword>
<accession>A0A941ISU1</accession>
<evidence type="ECO:0000259" key="4">
    <source>
        <dbReference type="Pfam" id="PF01494"/>
    </source>
</evidence>
<comment type="cofactor">
    <cofactor evidence="1">
        <name>FAD</name>
        <dbReference type="ChEBI" id="CHEBI:57692"/>
    </cofactor>
</comment>
<dbReference type="Gene3D" id="3.40.30.120">
    <property type="match status" value="1"/>
</dbReference>
<protein>
    <submittedName>
        <fullName evidence="5">FAD-dependent monooxygenase</fullName>
    </submittedName>
</protein>
<organism evidence="5 6">
    <name type="scientific">Actinospica durhamensis</name>
    <dbReference type="NCBI Taxonomy" id="1508375"/>
    <lineage>
        <taxon>Bacteria</taxon>
        <taxon>Bacillati</taxon>
        <taxon>Actinomycetota</taxon>
        <taxon>Actinomycetes</taxon>
        <taxon>Catenulisporales</taxon>
        <taxon>Actinospicaceae</taxon>
        <taxon>Actinospica</taxon>
    </lineage>
</organism>
<dbReference type="Proteomes" id="UP000675781">
    <property type="component" value="Unassembled WGS sequence"/>
</dbReference>
<dbReference type="InterPro" id="IPR036188">
    <property type="entry name" value="FAD/NAD-bd_sf"/>
</dbReference>
<gene>
    <name evidence="5" type="ORF">KDL01_36970</name>
</gene>
<comment type="caution">
    <text evidence="5">The sequence shown here is derived from an EMBL/GenBank/DDBJ whole genome shotgun (WGS) entry which is preliminary data.</text>
</comment>
<dbReference type="SUPFAM" id="SSF51905">
    <property type="entry name" value="FAD/NAD(P)-binding domain"/>
    <property type="match status" value="1"/>
</dbReference>
<dbReference type="Pfam" id="PF01494">
    <property type="entry name" value="FAD_binding_3"/>
    <property type="match status" value="1"/>
</dbReference>
<dbReference type="PANTHER" id="PTHR43004:SF19">
    <property type="entry name" value="BINDING MONOOXYGENASE, PUTATIVE (JCVI)-RELATED"/>
    <property type="match status" value="1"/>
</dbReference>
<dbReference type="Pfam" id="PF21274">
    <property type="entry name" value="Rng_hyd_C"/>
    <property type="match status" value="1"/>
</dbReference>
<dbReference type="AlphaFoldDB" id="A0A941ISU1"/>
<dbReference type="RefSeq" id="WP_212533367.1">
    <property type="nucleotide sequence ID" value="NZ_JAGSOG010000348.1"/>
</dbReference>
<sequence>MASDITERSDTNVIVVGAGPTGLTLAGDLAAAGIRTTVVEKHEHGSQLTRAFVVHARTLEQLDQRGVAEALIERGRPVPSLRLFDKAVIDLSGLRSRYPYMLVAPQTATEDVLARRAEAAGVEFVRPARLSTLVQDSVGVTAELDDGRRIRAAYLVGADGHDSTVRQLLKLPFPGRTVISSVLLADVLLADQPPGMAATNSIGDRFSFIAPFGDGYYRVIAWDRSHPAAESDTVDIEQLRDITRSVLGTDFGMHSPRWSSRFHSDERQVPKYRVGRVFLAGDAAHVHTPAGGQGMNTGMQDATNLSWKLASALTGGPDLLDTYHHERHPVGTKVIKGSGALLRIAMLQSNAARSARNEIVSAALHLPNLARKLPMAISGLGVKYPTPRGSHRLAGTRAEDAPLRGEPARLYELLRAGVFVLVDCSGQYDKQAGRAAAAGRLAVTVGIDPDAPALLVRPDGYVAWAADAAYPDPKGLARALATWVHPAG</sequence>
<dbReference type="PANTHER" id="PTHR43004">
    <property type="entry name" value="TRK SYSTEM POTASSIUM UPTAKE PROTEIN"/>
    <property type="match status" value="1"/>
</dbReference>
<evidence type="ECO:0000256" key="1">
    <source>
        <dbReference type="ARBA" id="ARBA00001974"/>
    </source>
</evidence>
<name>A0A941ISU1_9ACTN</name>
<dbReference type="EMBL" id="JAGSOG010000348">
    <property type="protein sequence ID" value="MBR7838919.1"/>
    <property type="molecule type" value="Genomic_DNA"/>
</dbReference>
<keyword evidence="2" id="KW-0285">Flavoprotein</keyword>
<dbReference type="Gene3D" id="3.30.70.2450">
    <property type="match status" value="1"/>
</dbReference>
<reference evidence="5" key="1">
    <citation type="submission" date="2021-04" db="EMBL/GenBank/DDBJ databases">
        <title>Genome based classification of Actinospica acidithermotolerans sp. nov., an actinobacterium isolated from an Indonesian hot spring.</title>
        <authorList>
            <person name="Kusuma A.B."/>
            <person name="Putra K.E."/>
            <person name="Nafisah S."/>
            <person name="Loh J."/>
            <person name="Nouioui I."/>
            <person name="Goodfellow M."/>
        </authorList>
    </citation>
    <scope>NUCLEOTIDE SEQUENCE</scope>
    <source>
        <strain evidence="5">CSCA 57</strain>
    </source>
</reference>
<keyword evidence="3" id="KW-0274">FAD</keyword>
<dbReference type="InterPro" id="IPR002938">
    <property type="entry name" value="FAD-bd"/>
</dbReference>
<feature type="domain" description="FAD-binding" evidence="4">
    <location>
        <begin position="10"/>
        <end position="336"/>
    </location>
</feature>
<dbReference type="GO" id="GO:0071949">
    <property type="term" value="F:FAD binding"/>
    <property type="evidence" value="ECO:0007669"/>
    <property type="project" value="InterPro"/>
</dbReference>
<dbReference type="GO" id="GO:0016709">
    <property type="term" value="F:oxidoreductase activity, acting on paired donors, with incorporation or reduction of molecular oxygen, NAD(P)H as one donor, and incorporation of one atom of oxygen"/>
    <property type="evidence" value="ECO:0007669"/>
    <property type="project" value="UniProtKB-ARBA"/>
</dbReference>
<evidence type="ECO:0000256" key="3">
    <source>
        <dbReference type="ARBA" id="ARBA00022827"/>
    </source>
</evidence>
<dbReference type="PRINTS" id="PR00420">
    <property type="entry name" value="RNGMNOXGNASE"/>
</dbReference>
<dbReference type="InterPro" id="IPR050641">
    <property type="entry name" value="RIFMO-like"/>
</dbReference>
<evidence type="ECO:0000313" key="5">
    <source>
        <dbReference type="EMBL" id="MBR7838919.1"/>
    </source>
</evidence>
<dbReference type="Gene3D" id="3.50.50.60">
    <property type="entry name" value="FAD/NAD(P)-binding domain"/>
    <property type="match status" value="1"/>
</dbReference>
<keyword evidence="5" id="KW-0503">Monooxygenase</keyword>
<keyword evidence="5" id="KW-0560">Oxidoreductase</keyword>
<evidence type="ECO:0000313" key="6">
    <source>
        <dbReference type="Proteomes" id="UP000675781"/>
    </source>
</evidence>
<proteinExistence type="predicted"/>
<evidence type="ECO:0000256" key="2">
    <source>
        <dbReference type="ARBA" id="ARBA00022630"/>
    </source>
</evidence>